<dbReference type="EMBL" id="GEVI01017425">
    <property type="protein sequence ID" value="JAU14895.1"/>
    <property type="molecule type" value="Transcribed_RNA"/>
</dbReference>
<reference evidence="1" key="1">
    <citation type="submission" date="2016-07" db="EMBL/GenBank/DDBJ databases">
        <title>De novo transcriptome assembly of four accessions of the metal hyperaccumulator plant Noccaea caerulescens.</title>
        <authorList>
            <person name="Blande D."/>
            <person name="Halimaa P."/>
            <person name="Tervahauta A.I."/>
            <person name="Aarts M.G."/>
            <person name="Karenlampi S.O."/>
        </authorList>
    </citation>
    <scope>NUCLEOTIDE SEQUENCE</scope>
</reference>
<proteinExistence type="predicted"/>
<gene>
    <name evidence="1" type="ORF">GA_TR3716_c1_g1_i1_g.13116</name>
</gene>
<protein>
    <submittedName>
        <fullName evidence="1">Uncharacterized protein</fullName>
    </submittedName>
</protein>
<evidence type="ECO:0000313" key="1">
    <source>
        <dbReference type="EMBL" id="JAU14895.1"/>
    </source>
</evidence>
<name>A0A1J3D733_NOCCA</name>
<sequence length="69" mass="7923">METTSGELLEFNVIKNQIKQCEEHNGHESSHGFFRMCDVVGGWCAEASRSSSKRSWMSPIQFKKMIEVK</sequence>
<organism evidence="1">
    <name type="scientific">Noccaea caerulescens</name>
    <name type="common">Alpine penny-cress</name>
    <name type="synonym">Thlaspi caerulescens</name>
    <dbReference type="NCBI Taxonomy" id="107243"/>
    <lineage>
        <taxon>Eukaryota</taxon>
        <taxon>Viridiplantae</taxon>
        <taxon>Streptophyta</taxon>
        <taxon>Embryophyta</taxon>
        <taxon>Tracheophyta</taxon>
        <taxon>Spermatophyta</taxon>
        <taxon>Magnoliopsida</taxon>
        <taxon>eudicotyledons</taxon>
        <taxon>Gunneridae</taxon>
        <taxon>Pentapetalae</taxon>
        <taxon>rosids</taxon>
        <taxon>malvids</taxon>
        <taxon>Brassicales</taxon>
        <taxon>Brassicaceae</taxon>
        <taxon>Coluteocarpeae</taxon>
        <taxon>Noccaea</taxon>
    </lineage>
</organism>
<dbReference type="AlphaFoldDB" id="A0A1J3D733"/>
<accession>A0A1J3D733</accession>